<evidence type="ECO:0000313" key="1">
    <source>
        <dbReference type="EMBL" id="MFD1204688.1"/>
    </source>
</evidence>
<organism evidence="1 2">
    <name type="scientific">Sporosarcina contaminans</name>
    <dbReference type="NCBI Taxonomy" id="633403"/>
    <lineage>
        <taxon>Bacteria</taxon>
        <taxon>Bacillati</taxon>
        <taxon>Bacillota</taxon>
        <taxon>Bacilli</taxon>
        <taxon>Bacillales</taxon>
        <taxon>Caryophanaceae</taxon>
        <taxon>Sporosarcina</taxon>
    </lineage>
</organism>
<dbReference type="EMBL" id="JBHTLT010000028">
    <property type="protein sequence ID" value="MFD1204688.1"/>
    <property type="molecule type" value="Genomic_DNA"/>
</dbReference>
<accession>A0ABW3TVZ8</accession>
<proteinExistence type="predicted"/>
<keyword evidence="2" id="KW-1185">Reference proteome</keyword>
<dbReference type="InterPro" id="IPR019646">
    <property type="entry name" value="Aminoglyc_AdlTrfase"/>
</dbReference>
<protein>
    <submittedName>
        <fullName evidence="1">Nucleotidyltransferase domain-containing protein</fullName>
    </submittedName>
</protein>
<name>A0ABW3TVZ8_9BACL</name>
<gene>
    <name evidence="1" type="ORF">ACFQ38_06125</name>
</gene>
<sequence length="186" mass="21548">MEVCRNVAEQMSSYNQPWGIAGGWAVDLFVGRKTRGHEDIEIAVFRDDQHILKNFLDGWTFEKVVSGELRPLGEEFLQLPIHELHAVHETSGKRLEILLNEVENGQWIFRREPSISFPQQQLFKVTSEGIPYLHPAIVLLYKAKMSRQKDDADFFAVKDLLEKADRKFLQKSLEVHVPGHRWIGEL</sequence>
<reference evidence="2" key="1">
    <citation type="journal article" date="2019" name="Int. J. Syst. Evol. Microbiol.">
        <title>The Global Catalogue of Microorganisms (GCM) 10K type strain sequencing project: providing services to taxonomists for standard genome sequencing and annotation.</title>
        <authorList>
            <consortium name="The Broad Institute Genomics Platform"/>
            <consortium name="The Broad Institute Genome Sequencing Center for Infectious Disease"/>
            <person name="Wu L."/>
            <person name="Ma J."/>
        </authorList>
    </citation>
    <scope>NUCLEOTIDE SEQUENCE [LARGE SCALE GENOMIC DNA]</scope>
    <source>
        <strain evidence="2">CCUG 53915</strain>
    </source>
</reference>
<dbReference type="Pfam" id="PF10706">
    <property type="entry name" value="Aminoglyc_resit"/>
    <property type="match status" value="1"/>
</dbReference>
<dbReference type="Proteomes" id="UP001597231">
    <property type="component" value="Unassembled WGS sequence"/>
</dbReference>
<evidence type="ECO:0000313" key="2">
    <source>
        <dbReference type="Proteomes" id="UP001597231"/>
    </source>
</evidence>
<comment type="caution">
    <text evidence="1">The sequence shown here is derived from an EMBL/GenBank/DDBJ whole genome shotgun (WGS) entry which is preliminary data.</text>
</comment>
<dbReference type="Gene3D" id="3.30.460.40">
    <property type="match status" value="1"/>
</dbReference>
<dbReference type="RefSeq" id="WP_381480071.1">
    <property type="nucleotide sequence ID" value="NZ_JBHTLT010000028.1"/>
</dbReference>